<feature type="transmembrane region" description="Helical" evidence="1">
    <location>
        <begin position="45"/>
        <end position="67"/>
    </location>
</feature>
<accession>A0ABS3A6I3</accession>
<keyword evidence="1" id="KW-0812">Transmembrane</keyword>
<evidence type="ECO:0000256" key="1">
    <source>
        <dbReference type="SAM" id="Phobius"/>
    </source>
</evidence>
<feature type="transmembrane region" description="Helical" evidence="1">
    <location>
        <begin position="74"/>
        <end position="99"/>
    </location>
</feature>
<feature type="transmembrane region" description="Helical" evidence="1">
    <location>
        <begin position="7"/>
        <end position="25"/>
    </location>
</feature>
<comment type="caution">
    <text evidence="2">The sequence shown here is derived from an EMBL/GenBank/DDBJ whole genome shotgun (WGS) entry which is preliminary data.</text>
</comment>
<dbReference type="EMBL" id="JAFHLB010000025">
    <property type="protein sequence ID" value="MBN3579406.1"/>
    <property type="molecule type" value="Genomic_DNA"/>
</dbReference>
<reference evidence="2 3" key="1">
    <citation type="submission" date="2021-02" db="EMBL/GenBank/DDBJ databases">
        <title>Draft Genome Sequences of 5 Vibrio neptunius Strains Isolated From of Bivalve Hatcheries.</title>
        <authorList>
            <person name="Galvis F."/>
            <person name="Barja J.L."/>
            <person name="Lemos M.L."/>
            <person name="Balado M."/>
        </authorList>
    </citation>
    <scope>NUCLEOTIDE SEQUENCE [LARGE SCALE GENOMIC DNA]</scope>
    <source>
        <strain evidence="2 3">PP-145.98</strain>
    </source>
</reference>
<protein>
    <submittedName>
        <fullName evidence="2">DoxX-like family protein</fullName>
    </submittedName>
</protein>
<dbReference type="InterPro" id="IPR025695">
    <property type="entry name" value="DoxX-like"/>
</dbReference>
<evidence type="ECO:0000313" key="2">
    <source>
        <dbReference type="EMBL" id="MBN3579406.1"/>
    </source>
</evidence>
<sequence>MNIIQSARYVIGLTWIYHGLFPKLLQIAPLEQTMTGSLGFSDEHTYMLIKAAGVGEVIFGLAFILFYRITFIQVLNLVGLIGLLVFASVVAPFSLMAAFNPVTTNVPLILLGCALLQHTVTVSEKKL</sequence>
<keyword evidence="1" id="KW-0472">Membrane</keyword>
<gene>
    <name evidence="2" type="ORF">JYA62_17225</name>
</gene>
<organism evidence="2 3">
    <name type="scientific">Vibrio neptunius</name>
    <dbReference type="NCBI Taxonomy" id="170651"/>
    <lineage>
        <taxon>Bacteria</taxon>
        <taxon>Pseudomonadati</taxon>
        <taxon>Pseudomonadota</taxon>
        <taxon>Gammaproteobacteria</taxon>
        <taxon>Vibrionales</taxon>
        <taxon>Vibrionaceae</taxon>
        <taxon>Vibrio</taxon>
    </lineage>
</organism>
<dbReference type="Proteomes" id="UP000779070">
    <property type="component" value="Unassembled WGS sequence"/>
</dbReference>
<keyword evidence="1" id="KW-1133">Transmembrane helix</keyword>
<dbReference type="Pfam" id="PF13781">
    <property type="entry name" value="DoxX_3"/>
    <property type="match status" value="1"/>
</dbReference>
<keyword evidence="3" id="KW-1185">Reference proteome</keyword>
<name>A0ABS3A6I3_9VIBR</name>
<evidence type="ECO:0000313" key="3">
    <source>
        <dbReference type="Proteomes" id="UP000779070"/>
    </source>
</evidence>
<proteinExistence type="predicted"/>